<comment type="caution">
    <text evidence="2">The sequence shown here is derived from an EMBL/GenBank/DDBJ whole genome shotgun (WGS) entry which is preliminary data.</text>
</comment>
<sequence>MKQPIFVFQKLTIWQICVALAYLSLSVFVYFKWIKYSDSDQSELIIFYAVGTQVFLIFLYYLPLRNLTVYLIWLSFAAIQFAGYYILKGSIFLRLSEIESIRLIRNTAPLLLLFQVFRVISLNIQHQEFVIPGKGGTDLWDERSANFLDFCFMLLYLAAFWGLIFWQ</sequence>
<feature type="transmembrane region" description="Helical" evidence="1">
    <location>
        <begin position="145"/>
        <end position="166"/>
    </location>
</feature>
<proteinExistence type="predicted"/>
<feature type="transmembrane region" description="Helical" evidence="1">
    <location>
        <begin position="45"/>
        <end position="62"/>
    </location>
</feature>
<keyword evidence="1" id="KW-1133">Transmembrane helix</keyword>
<dbReference type="AlphaFoldDB" id="A0A929KYU1"/>
<accession>A0A929KYU1</accession>
<dbReference type="EMBL" id="JADFFL010000010">
    <property type="protein sequence ID" value="MBE9664196.1"/>
    <property type="molecule type" value="Genomic_DNA"/>
</dbReference>
<dbReference type="RefSeq" id="WP_194113443.1">
    <property type="nucleotide sequence ID" value="NZ_JADFFL010000010.1"/>
</dbReference>
<protein>
    <submittedName>
        <fullName evidence="2">Uncharacterized protein</fullName>
    </submittedName>
</protein>
<organism evidence="2 3">
    <name type="scientific">Mucilaginibacter myungsuensis</name>
    <dbReference type="NCBI Taxonomy" id="649104"/>
    <lineage>
        <taxon>Bacteria</taxon>
        <taxon>Pseudomonadati</taxon>
        <taxon>Bacteroidota</taxon>
        <taxon>Sphingobacteriia</taxon>
        <taxon>Sphingobacteriales</taxon>
        <taxon>Sphingobacteriaceae</taxon>
        <taxon>Mucilaginibacter</taxon>
    </lineage>
</organism>
<dbReference type="Proteomes" id="UP000622475">
    <property type="component" value="Unassembled WGS sequence"/>
</dbReference>
<keyword evidence="3" id="KW-1185">Reference proteome</keyword>
<feature type="transmembrane region" description="Helical" evidence="1">
    <location>
        <begin position="12"/>
        <end position="33"/>
    </location>
</feature>
<keyword evidence="1" id="KW-0812">Transmembrane</keyword>
<keyword evidence="1" id="KW-0472">Membrane</keyword>
<feature type="transmembrane region" description="Helical" evidence="1">
    <location>
        <begin position="68"/>
        <end position="87"/>
    </location>
</feature>
<reference evidence="2" key="1">
    <citation type="submission" date="2020-10" db="EMBL/GenBank/DDBJ databases">
        <title>Mucilaginibacter mali sp. nov., isolated from rhizosphere soil of apple orchard.</title>
        <authorList>
            <person name="Lee J.-S."/>
            <person name="Kim H.S."/>
            <person name="Kim J.-S."/>
        </authorList>
    </citation>
    <scope>NUCLEOTIDE SEQUENCE</scope>
    <source>
        <strain evidence="2">KCTC 22746</strain>
    </source>
</reference>
<gene>
    <name evidence="2" type="ORF">IRJ16_20105</name>
</gene>
<evidence type="ECO:0000256" key="1">
    <source>
        <dbReference type="SAM" id="Phobius"/>
    </source>
</evidence>
<evidence type="ECO:0000313" key="3">
    <source>
        <dbReference type="Proteomes" id="UP000622475"/>
    </source>
</evidence>
<evidence type="ECO:0000313" key="2">
    <source>
        <dbReference type="EMBL" id="MBE9664196.1"/>
    </source>
</evidence>
<name>A0A929KYU1_9SPHI</name>